<gene>
    <name evidence="4" type="ORF">B7H23_07495</name>
</gene>
<feature type="signal peptide" evidence="2">
    <location>
        <begin position="1"/>
        <end position="19"/>
    </location>
</feature>
<dbReference type="RefSeq" id="WP_094076668.1">
    <property type="nucleotide sequence ID" value="NZ_NBYO01000001.1"/>
</dbReference>
<dbReference type="InterPro" id="IPR050261">
    <property type="entry name" value="FrsA_esterase"/>
</dbReference>
<comment type="similarity">
    <text evidence="1">Belongs to the AB hydrolase superfamily. FUS2 hydrolase family.</text>
</comment>
<dbReference type="SUPFAM" id="SSF53474">
    <property type="entry name" value="alpha/beta-Hydrolases"/>
    <property type="match status" value="1"/>
</dbReference>
<dbReference type="InterPro" id="IPR029058">
    <property type="entry name" value="AB_hydrolase_fold"/>
</dbReference>
<dbReference type="InterPro" id="IPR000073">
    <property type="entry name" value="AB_hydrolase_1"/>
</dbReference>
<keyword evidence="2" id="KW-0732">Signal</keyword>
<organism evidence="4 5">
    <name type="scientific">Notoacmeibacter marinus</name>
    <dbReference type="NCBI Taxonomy" id="1876515"/>
    <lineage>
        <taxon>Bacteria</taxon>
        <taxon>Pseudomonadati</taxon>
        <taxon>Pseudomonadota</taxon>
        <taxon>Alphaproteobacteria</taxon>
        <taxon>Hyphomicrobiales</taxon>
        <taxon>Notoacmeibacteraceae</taxon>
        <taxon>Notoacmeibacter</taxon>
    </lineage>
</organism>
<dbReference type="PANTHER" id="PTHR22946">
    <property type="entry name" value="DIENELACTONE HYDROLASE DOMAIN-CONTAINING PROTEIN-RELATED"/>
    <property type="match status" value="1"/>
</dbReference>
<evidence type="ECO:0000313" key="4">
    <source>
        <dbReference type="EMBL" id="OXT02717.1"/>
    </source>
</evidence>
<dbReference type="EMBL" id="NBYO01000001">
    <property type="protein sequence ID" value="OXT02717.1"/>
    <property type="molecule type" value="Genomic_DNA"/>
</dbReference>
<dbReference type="Proteomes" id="UP000215405">
    <property type="component" value="Unassembled WGS sequence"/>
</dbReference>
<comment type="caution">
    <text evidence="4">The sequence shown here is derived from an EMBL/GenBank/DDBJ whole genome shotgun (WGS) entry which is preliminary data.</text>
</comment>
<sequence>MRIPILAAIAALAAPFANAEPIAGYDRMDVRAAHRAFPLAASIWYPAGKKNYIVKIGDNPIFEGTPASVGAAVAGGKMPLVLFSHGSGGNMDTVSWLSSKLAGNGAMVLAVNHPGSTSGDSSPRRSVRLDERAADLSAALDAFLADPAFAAHVDRDRIVAVGFSLGGATALNLAGLRFSTNPETAYCRDADAMREDCIFFNNGGVDFRTLPAGFSAHMRDGRIAGAVAIDPAFTEMADAASIAAIDVPIGLINLGDEHRLPPVDVGPEGSDLARKLPDVTYSSIAPASHFTFLAPCKENASRMLAEEEDEPICDDPAGTDRRAVHDRIAERIAQFMGL</sequence>
<dbReference type="PIRSF" id="PIRSF031982">
    <property type="entry name" value="UCP031982_abhydr"/>
    <property type="match status" value="1"/>
</dbReference>
<reference evidence="5" key="1">
    <citation type="journal article" date="2017" name="Int. J. Syst. Evol. Microbiol.">
        <title>Notoacmeibacter marinus gen. nov., sp. nov., isolated from the gut of a limpet and proposal of Notoacmeibacteraceae fam. nov. in the order Rhizobiales of the class Alphaproteobacteria.</title>
        <authorList>
            <person name="Huang Z."/>
            <person name="Guo F."/>
            <person name="Lai Q."/>
        </authorList>
    </citation>
    <scope>NUCLEOTIDE SEQUENCE [LARGE SCALE GENOMIC DNA]</scope>
    <source>
        <strain evidence="5">XMTR2A4</strain>
    </source>
</reference>
<evidence type="ECO:0000259" key="3">
    <source>
        <dbReference type="Pfam" id="PF00561"/>
    </source>
</evidence>
<keyword evidence="5" id="KW-1185">Reference proteome</keyword>
<evidence type="ECO:0000313" key="5">
    <source>
        <dbReference type="Proteomes" id="UP000215405"/>
    </source>
</evidence>
<evidence type="ECO:0000256" key="1">
    <source>
        <dbReference type="ARBA" id="ARBA00038115"/>
    </source>
</evidence>
<proteinExistence type="inferred from homology"/>
<accession>A0A231V3J9</accession>
<feature type="chain" id="PRO_5012036899" description="AB hydrolase-1 domain-containing protein" evidence="2">
    <location>
        <begin position="20"/>
        <end position="338"/>
    </location>
</feature>
<feature type="domain" description="AB hydrolase-1" evidence="3">
    <location>
        <begin position="79"/>
        <end position="176"/>
    </location>
</feature>
<dbReference type="InterPro" id="IPR016986">
    <property type="entry name" value="UCP031982_abhydr"/>
</dbReference>
<dbReference type="Pfam" id="PF00561">
    <property type="entry name" value="Abhydrolase_1"/>
    <property type="match status" value="1"/>
</dbReference>
<protein>
    <recommendedName>
        <fullName evidence="3">AB hydrolase-1 domain-containing protein</fullName>
    </recommendedName>
</protein>
<dbReference type="Gene3D" id="3.40.50.1820">
    <property type="entry name" value="alpha/beta hydrolase"/>
    <property type="match status" value="1"/>
</dbReference>
<name>A0A231V3J9_9HYPH</name>
<evidence type="ECO:0000256" key="2">
    <source>
        <dbReference type="SAM" id="SignalP"/>
    </source>
</evidence>
<dbReference type="AlphaFoldDB" id="A0A231V3J9"/>